<feature type="compositionally biased region" description="Low complexity" evidence="10">
    <location>
        <begin position="298"/>
        <end position="321"/>
    </location>
</feature>
<keyword evidence="7 9" id="KW-0573">Peptidoglycan synthesis</keyword>
<evidence type="ECO:0000256" key="5">
    <source>
        <dbReference type="ARBA" id="ARBA00022801"/>
    </source>
</evidence>
<protein>
    <recommendedName>
        <fullName evidence="12">L,D-TPase catalytic domain-containing protein</fullName>
    </recommendedName>
</protein>
<dbReference type="AlphaFoldDB" id="A0A089ITX0"/>
<dbReference type="Pfam" id="PF03734">
    <property type="entry name" value="YkuD"/>
    <property type="match status" value="1"/>
</dbReference>
<sequence>MKNSQYLKQYVQMHPDNKMAWYLLGKEYKKNGQEGKANYCFNQAGGVYEAFEQSKVPSDMLREYEEELLRTAREREKRNGRIRRLLLLVSFLLLVLMPAAAKAPGDGSMMTAVEPEDQAKTVPAADSESSLDLEKAGDSAADTLFTAREAGGGGAASASGLAGLLGSGGGKVPSLTAVLGMQRSGKWLLWKERLPVAYTLERNENGRTTIQSYDAAACACKPPDVGALADRGAEWQQRQEQLAALWSALNSFRAAKGRMPESLGELTGNFPGNWMAGTTPLMERAFAPLKAEAERKAAQGADGLDAPGGDSGAAPGAAPSAGNGGAEMPFLSQPLAILVDKQKHRLAVTSGGIIIRSYEVGLGGTRTPEGSFVITDKVVNPNGHDNGEFGSRGMQLSDTNYAIHGTNEPESVGKDESLGCIRMKRRDIEELFDLVPKGTKVQIAGGGLLPDVTQGSENPFSLKAAGNQTNPRKQYHWLN</sequence>
<dbReference type="CDD" id="cd16913">
    <property type="entry name" value="YkuD_like"/>
    <property type="match status" value="1"/>
</dbReference>
<name>A0A089ITX0_PAEDU</name>
<feature type="active site" description="Nucleophile" evidence="9">
    <location>
        <position position="420"/>
    </location>
</feature>
<dbReference type="InterPro" id="IPR011990">
    <property type="entry name" value="TPR-like_helical_dom_sf"/>
</dbReference>
<evidence type="ECO:0000313" key="13">
    <source>
        <dbReference type="EMBL" id="AIQ12409.1"/>
    </source>
</evidence>
<dbReference type="InterPro" id="IPR005490">
    <property type="entry name" value="LD_TPept_cat_dom"/>
</dbReference>
<keyword evidence="5" id="KW-0378">Hydrolase</keyword>
<dbReference type="GO" id="GO:0071555">
    <property type="term" value="P:cell wall organization"/>
    <property type="evidence" value="ECO:0007669"/>
    <property type="project" value="UniProtKB-UniRule"/>
</dbReference>
<dbReference type="GO" id="GO:0005576">
    <property type="term" value="C:extracellular region"/>
    <property type="evidence" value="ECO:0007669"/>
    <property type="project" value="TreeGrafter"/>
</dbReference>
<evidence type="ECO:0000259" key="12">
    <source>
        <dbReference type="PROSITE" id="PS52029"/>
    </source>
</evidence>
<feature type="region of interest" description="Disordered" evidence="10">
    <location>
        <begin position="452"/>
        <end position="479"/>
    </location>
</feature>
<feature type="region of interest" description="Disordered" evidence="10">
    <location>
        <begin position="293"/>
        <end position="325"/>
    </location>
</feature>
<evidence type="ECO:0000256" key="9">
    <source>
        <dbReference type="PROSITE-ProRule" id="PRU01373"/>
    </source>
</evidence>
<evidence type="ECO:0000256" key="6">
    <source>
        <dbReference type="ARBA" id="ARBA00022960"/>
    </source>
</evidence>
<dbReference type="eggNOG" id="COG0457">
    <property type="taxonomic scope" value="Bacteria"/>
</dbReference>
<dbReference type="GO" id="GO:0071972">
    <property type="term" value="F:peptidoglycan L,D-transpeptidase activity"/>
    <property type="evidence" value="ECO:0007669"/>
    <property type="project" value="TreeGrafter"/>
</dbReference>
<dbReference type="PROSITE" id="PS52029">
    <property type="entry name" value="LD_TPASE"/>
    <property type="match status" value="1"/>
</dbReference>
<dbReference type="InterPro" id="IPR038063">
    <property type="entry name" value="Transpep_catalytic_dom"/>
</dbReference>
<reference evidence="13 14" key="1">
    <citation type="submission" date="2014-08" db="EMBL/GenBank/DDBJ databases">
        <title>Comparative genomics of the Paenibacillus odorifer group.</title>
        <authorList>
            <person name="den Bakker H.C."/>
            <person name="Tsai Y.-C."/>
            <person name="Martin N."/>
            <person name="Korlach J."/>
            <person name="Wiedmann M."/>
        </authorList>
    </citation>
    <scope>NUCLEOTIDE SEQUENCE [LARGE SCALE GENOMIC DNA]</scope>
    <source>
        <strain evidence="13 14">DSM 1735</strain>
    </source>
</reference>
<keyword evidence="11" id="KW-0812">Transmembrane</keyword>
<dbReference type="GO" id="GO:0008360">
    <property type="term" value="P:regulation of cell shape"/>
    <property type="evidence" value="ECO:0007669"/>
    <property type="project" value="UniProtKB-UniRule"/>
</dbReference>
<dbReference type="eggNOG" id="COG1376">
    <property type="taxonomic scope" value="Bacteria"/>
</dbReference>
<dbReference type="KEGG" id="pdu:PDUR_11145"/>
<gene>
    <name evidence="13" type="ORF">PDUR_11145</name>
</gene>
<comment type="pathway">
    <text evidence="1 9">Cell wall biogenesis; peptidoglycan biosynthesis.</text>
</comment>
<keyword evidence="14" id="KW-1185">Reference proteome</keyword>
<keyword evidence="6 9" id="KW-0133">Cell shape</keyword>
<keyword evidence="11" id="KW-0472">Membrane</keyword>
<keyword evidence="4" id="KW-0808">Transferase</keyword>
<proteinExistence type="inferred from homology"/>
<keyword evidence="8 9" id="KW-0961">Cell wall biogenesis/degradation</keyword>
<dbReference type="PANTHER" id="PTHR30582:SF24">
    <property type="entry name" value="L,D-TRANSPEPTIDASE ERFK_SRFK-RELATED"/>
    <property type="match status" value="1"/>
</dbReference>
<dbReference type="Proteomes" id="UP000029409">
    <property type="component" value="Chromosome"/>
</dbReference>
<dbReference type="EMBL" id="CP009288">
    <property type="protein sequence ID" value="AIQ12409.1"/>
    <property type="molecule type" value="Genomic_DNA"/>
</dbReference>
<evidence type="ECO:0000256" key="8">
    <source>
        <dbReference type="ARBA" id="ARBA00023316"/>
    </source>
</evidence>
<evidence type="ECO:0000313" key="14">
    <source>
        <dbReference type="Proteomes" id="UP000029409"/>
    </source>
</evidence>
<dbReference type="SUPFAM" id="SSF141523">
    <property type="entry name" value="L,D-transpeptidase catalytic domain-like"/>
    <property type="match status" value="1"/>
</dbReference>
<keyword evidence="11" id="KW-1133">Transmembrane helix</keyword>
<dbReference type="OrthoDB" id="9787225at2"/>
<evidence type="ECO:0000256" key="4">
    <source>
        <dbReference type="ARBA" id="ARBA00022679"/>
    </source>
</evidence>
<evidence type="ECO:0000256" key="10">
    <source>
        <dbReference type="SAM" id="MobiDB-lite"/>
    </source>
</evidence>
<evidence type="ECO:0000256" key="3">
    <source>
        <dbReference type="ARBA" id="ARBA00022676"/>
    </source>
</evidence>
<dbReference type="SUPFAM" id="SSF48452">
    <property type="entry name" value="TPR-like"/>
    <property type="match status" value="1"/>
</dbReference>
<evidence type="ECO:0000256" key="7">
    <source>
        <dbReference type="ARBA" id="ARBA00022984"/>
    </source>
</evidence>
<keyword evidence="3" id="KW-0328">Glycosyltransferase</keyword>
<dbReference type="STRING" id="44251.PDUR_11145"/>
<feature type="domain" description="L,D-TPase catalytic" evidence="12">
    <location>
        <begin position="335"/>
        <end position="444"/>
    </location>
</feature>
<dbReference type="Gene3D" id="2.40.440.10">
    <property type="entry name" value="L,D-transpeptidase catalytic domain-like"/>
    <property type="match status" value="1"/>
</dbReference>
<feature type="transmembrane region" description="Helical" evidence="11">
    <location>
        <begin position="85"/>
        <end position="101"/>
    </location>
</feature>
<dbReference type="UniPathway" id="UPA00219"/>
<dbReference type="GO" id="GO:0016757">
    <property type="term" value="F:glycosyltransferase activity"/>
    <property type="evidence" value="ECO:0007669"/>
    <property type="project" value="UniProtKB-KW"/>
</dbReference>
<accession>A0A089ITX0</accession>
<dbReference type="GO" id="GO:0018104">
    <property type="term" value="P:peptidoglycan-protein cross-linking"/>
    <property type="evidence" value="ECO:0007669"/>
    <property type="project" value="TreeGrafter"/>
</dbReference>
<organism evidence="13 14">
    <name type="scientific">Paenibacillus durus</name>
    <name type="common">Paenibacillus azotofixans</name>
    <dbReference type="NCBI Taxonomy" id="44251"/>
    <lineage>
        <taxon>Bacteria</taxon>
        <taxon>Bacillati</taxon>
        <taxon>Bacillota</taxon>
        <taxon>Bacilli</taxon>
        <taxon>Bacillales</taxon>
        <taxon>Paenibacillaceae</taxon>
        <taxon>Paenibacillus</taxon>
    </lineage>
</organism>
<evidence type="ECO:0000256" key="1">
    <source>
        <dbReference type="ARBA" id="ARBA00004752"/>
    </source>
</evidence>
<feature type="active site" description="Proton donor/acceptor" evidence="9">
    <location>
        <position position="404"/>
    </location>
</feature>
<evidence type="ECO:0000256" key="11">
    <source>
        <dbReference type="SAM" id="Phobius"/>
    </source>
</evidence>
<evidence type="ECO:0000256" key="2">
    <source>
        <dbReference type="ARBA" id="ARBA00005992"/>
    </source>
</evidence>
<dbReference type="RefSeq" id="WP_042206263.1">
    <property type="nucleotide sequence ID" value="NZ_CP009288.1"/>
</dbReference>
<dbReference type="InterPro" id="IPR050979">
    <property type="entry name" value="LD-transpeptidase"/>
</dbReference>
<comment type="similarity">
    <text evidence="2">Belongs to the YkuD family.</text>
</comment>
<dbReference type="PANTHER" id="PTHR30582">
    <property type="entry name" value="L,D-TRANSPEPTIDASE"/>
    <property type="match status" value="1"/>
</dbReference>